<dbReference type="Proteomes" id="UP000005942">
    <property type="component" value="Unassembled WGS sequence"/>
</dbReference>
<accession>E1LC53</accession>
<reference evidence="1 2" key="1">
    <citation type="submission" date="2010-08" db="EMBL/GenBank/DDBJ databases">
        <authorList>
            <person name="Durkin A.S."/>
            <person name="Madupu R."/>
            <person name="Torralba M."/>
            <person name="Gillis M."/>
            <person name="Methe B."/>
            <person name="Sutton G."/>
            <person name="Nelson K.E."/>
        </authorList>
    </citation>
    <scope>NUCLEOTIDE SEQUENCE [LARGE SCALE GENOMIC DNA]</scope>
    <source>
        <strain evidence="1 2">ACS-134-V-Col7a</strain>
    </source>
</reference>
<dbReference type="AlphaFoldDB" id="E1LC53"/>
<gene>
    <name evidence="1" type="ORF">HMPREF9684_0543</name>
</gene>
<evidence type="ECO:0000313" key="1">
    <source>
        <dbReference type="EMBL" id="EFL57881.1"/>
    </source>
</evidence>
<sequence>MKGIILFSNKLKEAWLAQEKHKKVLSEVGGLEVFCNQIIKEVNFVNSKYNVTEVKFVNIDEIPELFYLGSQAAGYIVEERDRKYILNAYICITNPDMGSRNAIGAQQLFPALSKLVEKYINSPGYELANLPIYFLYGSKDSMTDSIKQSIIAMELIGVKCIPLFNKGTFLTEDIRLRLTKEFRQYSHYNLWEYANLLAKEKNDDNNDEIKTDYFIVNRASKTLKFINKSFANGDLGSRDRFFVIKAYPALILADNLKYNIELDEIVQYVENHSCGNSNFNPFIHYAKKLIGRSAN</sequence>
<dbReference type="RefSeq" id="WP_005380604.1">
    <property type="nucleotide sequence ID" value="NZ_AEDS01000047.1"/>
</dbReference>
<proteinExistence type="predicted"/>
<protein>
    <submittedName>
        <fullName evidence="1">Uncharacterized protein</fullName>
    </submittedName>
</protein>
<organism evidence="1 2">
    <name type="scientific">Veillonella atypica ACS-134-V-Col7a</name>
    <dbReference type="NCBI Taxonomy" id="866778"/>
    <lineage>
        <taxon>Bacteria</taxon>
        <taxon>Bacillati</taxon>
        <taxon>Bacillota</taxon>
        <taxon>Negativicutes</taxon>
        <taxon>Veillonellales</taxon>
        <taxon>Veillonellaceae</taxon>
        <taxon>Veillonella</taxon>
    </lineage>
</organism>
<evidence type="ECO:0000313" key="2">
    <source>
        <dbReference type="Proteomes" id="UP000005942"/>
    </source>
</evidence>
<dbReference type="EMBL" id="AEDS01000047">
    <property type="protein sequence ID" value="EFL57881.1"/>
    <property type="molecule type" value="Genomic_DNA"/>
</dbReference>
<comment type="caution">
    <text evidence="1">The sequence shown here is derived from an EMBL/GenBank/DDBJ whole genome shotgun (WGS) entry which is preliminary data.</text>
</comment>
<name>E1LC53_9FIRM</name>